<dbReference type="Proteomes" id="UP000823388">
    <property type="component" value="Chromosome 3N"/>
</dbReference>
<evidence type="ECO:0000313" key="2">
    <source>
        <dbReference type="EMBL" id="KAG2618294.1"/>
    </source>
</evidence>
<evidence type="ECO:0000313" key="3">
    <source>
        <dbReference type="Proteomes" id="UP000823388"/>
    </source>
</evidence>
<reference evidence="2" key="1">
    <citation type="submission" date="2020-05" db="EMBL/GenBank/DDBJ databases">
        <title>WGS assembly of Panicum virgatum.</title>
        <authorList>
            <person name="Lovell J.T."/>
            <person name="Jenkins J."/>
            <person name="Shu S."/>
            <person name="Juenger T.E."/>
            <person name="Schmutz J."/>
        </authorList>
    </citation>
    <scope>NUCLEOTIDE SEQUENCE</scope>
    <source>
        <strain evidence="2">AP13</strain>
    </source>
</reference>
<gene>
    <name evidence="2" type="ORF">PVAP13_3NG080005</name>
</gene>
<proteinExistence type="predicted"/>
<name>A0A8T0UC47_PANVG</name>
<sequence length="112" mass="12079">MNEIRVVVRVCRNGVQRASGVWAMGNQVWRVAQTGRGRQWRGGSWAATASSTRNGANAPARCQGKREVSAFLCGRAVSREQKNVQAGPTEQAEPAKPSFWGGGGGSIYYLII</sequence>
<accession>A0A8T0UC47</accession>
<keyword evidence="3" id="KW-1185">Reference proteome</keyword>
<dbReference type="AlphaFoldDB" id="A0A8T0UC47"/>
<feature type="region of interest" description="Disordered" evidence="1">
    <location>
        <begin position="40"/>
        <end position="60"/>
    </location>
</feature>
<dbReference type="EMBL" id="CM029042">
    <property type="protein sequence ID" value="KAG2618294.1"/>
    <property type="molecule type" value="Genomic_DNA"/>
</dbReference>
<protein>
    <submittedName>
        <fullName evidence="2">Uncharacterized protein</fullName>
    </submittedName>
</protein>
<evidence type="ECO:0000256" key="1">
    <source>
        <dbReference type="SAM" id="MobiDB-lite"/>
    </source>
</evidence>
<organism evidence="2 3">
    <name type="scientific">Panicum virgatum</name>
    <name type="common">Blackwell switchgrass</name>
    <dbReference type="NCBI Taxonomy" id="38727"/>
    <lineage>
        <taxon>Eukaryota</taxon>
        <taxon>Viridiplantae</taxon>
        <taxon>Streptophyta</taxon>
        <taxon>Embryophyta</taxon>
        <taxon>Tracheophyta</taxon>
        <taxon>Spermatophyta</taxon>
        <taxon>Magnoliopsida</taxon>
        <taxon>Liliopsida</taxon>
        <taxon>Poales</taxon>
        <taxon>Poaceae</taxon>
        <taxon>PACMAD clade</taxon>
        <taxon>Panicoideae</taxon>
        <taxon>Panicodae</taxon>
        <taxon>Paniceae</taxon>
        <taxon>Panicinae</taxon>
        <taxon>Panicum</taxon>
        <taxon>Panicum sect. Hiantes</taxon>
    </lineage>
</organism>
<comment type="caution">
    <text evidence="2">The sequence shown here is derived from an EMBL/GenBank/DDBJ whole genome shotgun (WGS) entry which is preliminary data.</text>
</comment>